<keyword evidence="2" id="KW-1185">Reference proteome</keyword>
<reference evidence="1 2" key="1">
    <citation type="journal article" date="2018" name="Front. Plant Sci.">
        <title>Red Clover (Trifolium pratense) and Zigzag Clover (T. medium) - A Picture of Genomic Similarities and Differences.</title>
        <authorList>
            <person name="Dluhosova J."/>
            <person name="Istvanek J."/>
            <person name="Nedelnik J."/>
            <person name="Repkova J."/>
        </authorList>
    </citation>
    <scope>NUCLEOTIDE SEQUENCE [LARGE SCALE GENOMIC DNA]</scope>
    <source>
        <strain evidence="2">cv. 10/8</strain>
        <tissue evidence="1">Leaf</tissue>
    </source>
</reference>
<dbReference type="EMBL" id="LXQA010837465">
    <property type="protein sequence ID" value="MCI73392.1"/>
    <property type="molecule type" value="Genomic_DNA"/>
</dbReference>
<dbReference type="AlphaFoldDB" id="A0A392UIS9"/>
<organism evidence="1 2">
    <name type="scientific">Trifolium medium</name>
    <dbReference type="NCBI Taxonomy" id="97028"/>
    <lineage>
        <taxon>Eukaryota</taxon>
        <taxon>Viridiplantae</taxon>
        <taxon>Streptophyta</taxon>
        <taxon>Embryophyta</taxon>
        <taxon>Tracheophyta</taxon>
        <taxon>Spermatophyta</taxon>
        <taxon>Magnoliopsida</taxon>
        <taxon>eudicotyledons</taxon>
        <taxon>Gunneridae</taxon>
        <taxon>Pentapetalae</taxon>
        <taxon>rosids</taxon>
        <taxon>fabids</taxon>
        <taxon>Fabales</taxon>
        <taxon>Fabaceae</taxon>
        <taxon>Papilionoideae</taxon>
        <taxon>50 kb inversion clade</taxon>
        <taxon>NPAAA clade</taxon>
        <taxon>Hologalegina</taxon>
        <taxon>IRL clade</taxon>
        <taxon>Trifolieae</taxon>
        <taxon>Trifolium</taxon>
    </lineage>
</organism>
<dbReference type="Proteomes" id="UP000265520">
    <property type="component" value="Unassembled WGS sequence"/>
</dbReference>
<name>A0A392UIS9_9FABA</name>
<sequence length="68" mass="7305">MTVGVAEEDESSEGCDFAIKVIGDVLLDSRAMLCVMVDSSNSNRDFAVSNVGKGSCCWMYVTNPAYES</sequence>
<evidence type="ECO:0000313" key="2">
    <source>
        <dbReference type="Proteomes" id="UP000265520"/>
    </source>
</evidence>
<accession>A0A392UIS9</accession>
<proteinExistence type="predicted"/>
<evidence type="ECO:0000313" key="1">
    <source>
        <dbReference type="EMBL" id="MCI73392.1"/>
    </source>
</evidence>
<feature type="non-terminal residue" evidence="1">
    <location>
        <position position="68"/>
    </location>
</feature>
<comment type="caution">
    <text evidence="1">The sequence shown here is derived from an EMBL/GenBank/DDBJ whole genome shotgun (WGS) entry which is preliminary data.</text>
</comment>
<protein>
    <submittedName>
        <fullName evidence="1">Uncharacterized protein</fullName>
    </submittedName>
</protein>